<feature type="transmembrane region" description="Helical" evidence="5">
    <location>
        <begin position="230"/>
        <end position="250"/>
    </location>
</feature>
<feature type="transmembrane region" description="Helical" evidence="5">
    <location>
        <begin position="59"/>
        <end position="82"/>
    </location>
</feature>
<dbReference type="EMBL" id="CAJNOG010001016">
    <property type="protein sequence ID" value="CAF1397890.1"/>
    <property type="molecule type" value="Genomic_DNA"/>
</dbReference>
<dbReference type="PROSITE" id="PS50262">
    <property type="entry name" value="G_PROTEIN_RECEP_F1_2"/>
    <property type="match status" value="1"/>
</dbReference>
<evidence type="ECO:0000313" key="8">
    <source>
        <dbReference type="Proteomes" id="UP000663845"/>
    </source>
</evidence>
<reference evidence="7" key="1">
    <citation type="submission" date="2021-02" db="EMBL/GenBank/DDBJ databases">
        <authorList>
            <person name="Nowell W R."/>
        </authorList>
    </citation>
    <scope>NUCLEOTIDE SEQUENCE</scope>
</reference>
<evidence type="ECO:0000256" key="1">
    <source>
        <dbReference type="ARBA" id="ARBA00004370"/>
    </source>
</evidence>
<comment type="caution">
    <text evidence="7">The sequence shown here is derived from an EMBL/GenBank/DDBJ whole genome shotgun (WGS) entry which is preliminary data.</text>
</comment>
<comment type="subcellular location">
    <subcellularLocation>
        <location evidence="1">Membrane</location>
    </subcellularLocation>
</comment>
<dbReference type="Proteomes" id="UP000663845">
    <property type="component" value="Unassembled WGS sequence"/>
</dbReference>
<sequence length="417" mass="47181">MSSNNNTSITLAILQLQTAFRYPSLILGFILLIGGVLGNILNIIVFIKAGNYKNNACSLYMFVRTFFDLSILLVGLTTRILTTGFQMDFTSMNRIWCKTRLGFTDINATSTYTLICLQAIDAFMCSSPSVIVRQKSNIRIARYLIVGTLCFWSIQEIPYFFLQDLVIVGGIPMCITTNTIFAQYHTYFTTLCIFTMIPIIVISIFGFLTVRHMKTVGVTRTLSSLTRQTISMALFLILAVLVFNGPYAAWQIYSIITANVVKDSYRRTLEQLLGLFANTYGYGPYAKKKKINRNIPSDSNGINTINVENIILVAYGTFELNGLSSKTRANIRSNVNCNDYFLTDFDPLFNCECEYESDFKDEMKESNGAYDILITSGSDELKINRLTFRGLLMCDKINSMLKNSCFQIHINLKVKYI</sequence>
<keyword evidence="3 5" id="KW-1133">Transmembrane helix</keyword>
<keyword evidence="2 5" id="KW-0812">Transmembrane</keyword>
<evidence type="ECO:0000256" key="5">
    <source>
        <dbReference type="SAM" id="Phobius"/>
    </source>
</evidence>
<accession>A0A815L0D7</accession>
<dbReference type="SUPFAM" id="SSF81321">
    <property type="entry name" value="Family A G protein-coupled receptor-like"/>
    <property type="match status" value="1"/>
</dbReference>
<dbReference type="InterPro" id="IPR017452">
    <property type="entry name" value="GPCR_Rhodpsn_7TM"/>
</dbReference>
<name>A0A815L0D7_9BILA</name>
<evidence type="ECO:0000256" key="2">
    <source>
        <dbReference type="ARBA" id="ARBA00022692"/>
    </source>
</evidence>
<dbReference type="Gene3D" id="1.20.1070.10">
    <property type="entry name" value="Rhodopsin 7-helix transmembrane proteins"/>
    <property type="match status" value="1"/>
</dbReference>
<proteinExistence type="predicted"/>
<evidence type="ECO:0000256" key="3">
    <source>
        <dbReference type="ARBA" id="ARBA00022989"/>
    </source>
</evidence>
<dbReference type="AlphaFoldDB" id="A0A815L0D7"/>
<gene>
    <name evidence="7" type="ORF">JYZ213_LOCUS37585</name>
</gene>
<feature type="transmembrane region" description="Helical" evidence="5">
    <location>
        <begin position="143"/>
        <end position="162"/>
    </location>
</feature>
<feature type="transmembrane region" description="Helical" evidence="5">
    <location>
        <begin position="187"/>
        <end position="210"/>
    </location>
</feature>
<feature type="domain" description="G-protein coupled receptors family 1 profile" evidence="6">
    <location>
        <begin position="38"/>
        <end position="247"/>
    </location>
</feature>
<feature type="transmembrane region" description="Helical" evidence="5">
    <location>
        <begin position="111"/>
        <end position="131"/>
    </location>
</feature>
<organism evidence="7 8">
    <name type="scientific">Adineta steineri</name>
    <dbReference type="NCBI Taxonomy" id="433720"/>
    <lineage>
        <taxon>Eukaryota</taxon>
        <taxon>Metazoa</taxon>
        <taxon>Spiralia</taxon>
        <taxon>Gnathifera</taxon>
        <taxon>Rotifera</taxon>
        <taxon>Eurotatoria</taxon>
        <taxon>Bdelloidea</taxon>
        <taxon>Adinetida</taxon>
        <taxon>Adinetidae</taxon>
        <taxon>Adineta</taxon>
    </lineage>
</organism>
<keyword evidence="4 5" id="KW-0472">Membrane</keyword>
<evidence type="ECO:0000256" key="4">
    <source>
        <dbReference type="ARBA" id="ARBA00023136"/>
    </source>
</evidence>
<feature type="transmembrane region" description="Helical" evidence="5">
    <location>
        <begin position="25"/>
        <end position="47"/>
    </location>
</feature>
<protein>
    <recommendedName>
        <fullName evidence="6">G-protein coupled receptors family 1 profile domain-containing protein</fullName>
    </recommendedName>
</protein>
<evidence type="ECO:0000313" key="7">
    <source>
        <dbReference type="EMBL" id="CAF1397890.1"/>
    </source>
</evidence>
<dbReference type="GO" id="GO:0016020">
    <property type="term" value="C:membrane"/>
    <property type="evidence" value="ECO:0007669"/>
    <property type="project" value="UniProtKB-SubCell"/>
</dbReference>
<evidence type="ECO:0000259" key="6">
    <source>
        <dbReference type="PROSITE" id="PS50262"/>
    </source>
</evidence>